<comment type="caution">
    <text evidence="2">The sequence shown here is derived from an EMBL/GenBank/DDBJ whole genome shotgun (WGS) entry which is preliminary data.</text>
</comment>
<name>A0A2N6SL11_9LACT</name>
<evidence type="ECO:0000259" key="1">
    <source>
        <dbReference type="Pfam" id="PF13333"/>
    </source>
</evidence>
<protein>
    <recommendedName>
        <fullName evidence="1">Integrase catalytic domain-containing protein</fullName>
    </recommendedName>
</protein>
<keyword evidence="3" id="KW-1185">Reference proteome</keyword>
<dbReference type="Proteomes" id="UP000235682">
    <property type="component" value="Unassembled WGS sequence"/>
</dbReference>
<dbReference type="EMBL" id="PNHE01000056">
    <property type="protein sequence ID" value="PMC57174.1"/>
    <property type="molecule type" value="Genomic_DNA"/>
</dbReference>
<dbReference type="GO" id="GO:0015074">
    <property type="term" value="P:DNA integration"/>
    <property type="evidence" value="ECO:0007669"/>
    <property type="project" value="InterPro"/>
</dbReference>
<feature type="domain" description="Integrase catalytic" evidence="1">
    <location>
        <begin position="1"/>
        <end position="30"/>
    </location>
</feature>
<evidence type="ECO:0000313" key="3">
    <source>
        <dbReference type="Proteomes" id="UP000235682"/>
    </source>
</evidence>
<dbReference type="InterPro" id="IPR001584">
    <property type="entry name" value="Integrase_cat-core"/>
</dbReference>
<dbReference type="AlphaFoldDB" id="A0A2N6SL11"/>
<evidence type="ECO:0000313" key="2">
    <source>
        <dbReference type="EMBL" id="PMC57174.1"/>
    </source>
</evidence>
<sequence length="30" mass="3811">MYYGEPLMIYNQLEQKINKYINKYNNQRIK</sequence>
<dbReference type="RefSeq" id="WP_092086134.1">
    <property type="nucleotide sequence ID" value="NZ_FNEL01000044.1"/>
</dbReference>
<organism evidence="2 3">
    <name type="scientific">Dolosicoccus paucivorans</name>
    <dbReference type="NCBI Taxonomy" id="84521"/>
    <lineage>
        <taxon>Bacteria</taxon>
        <taxon>Bacillati</taxon>
        <taxon>Bacillota</taxon>
        <taxon>Bacilli</taxon>
        <taxon>Lactobacillales</taxon>
        <taxon>Aerococcaceae</taxon>
        <taxon>Dolosicoccus</taxon>
    </lineage>
</organism>
<proteinExistence type="predicted"/>
<reference evidence="2 3" key="1">
    <citation type="submission" date="2017-09" db="EMBL/GenBank/DDBJ databases">
        <title>Bacterial strain isolated from the female urinary microbiota.</title>
        <authorList>
            <person name="Thomas-White K."/>
            <person name="Kumar N."/>
            <person name="Forster S."/>
            <person name="Putonti C."/>
            <person name="Lawley T."/>
            <person name="Wolfe A.J."/>
        </authorList>
    </citation>
    <scope>NUCLEOTIDE SEQUENCE [LARGE SCALE GENOMIC DNA]</scope>
    <source>
        <strain evidence="2 3">UMB0852</strain>
    </source>
</reference>
<dbReference type="Pfam" id="PF13333">
    <property type="entry name" value="rve_2"/>
    <property type="match status" value="1"/>
</dbReference>
<gene>
    <name evidence="2" type="ORF">CJ205_08125</name>
</gene>
<accession>A0A2N6SL11</accession>